<name>A0A812EL39_ACAPH</name>
<dbReference type="OrthoDB" id="8040188at2759"/>
<sequence>MAAVRLSQSPQARHICLNGDIKSLAAVHGITCPSSSFWSFLAFNYNPSINLTIHDNLNVESMTCICQFCNLHKWAGDPACLCCSSIKVRLPLLHEPPTLLRGLIASSDPDSNHFLKTIRQYNNSFQMTSFGAQVVEKWVGCPLSKYRGRYTTALGLCCLRRPLHLNSFNCTLLQTTTYRPKPRLVFCRHQKKFLAGTSYYYFRPCFTRLTATFAVSNMLCKMLPFLPSAL</sequence>
<evidence type="ECO:0000313" key="2">
    <source>
        <dbReference type="Proteomes" id="UP000597762"/>
    </source>
</evidence>
<accession>A0A812EL39</accession>
<protein>
    <submittedName>
        <fullName evidence="1">Uncharacterized protein</fullName>
    </submittedName>
</protein>
<proteinExistence type="predicted"/>
<comment type="caution">
    <text evidence="1">The sequence shown here is derived from an EMBL/GenBank/DDBJ whole genome shotgun (WGS) entry which is preliminary data.</text>
</comment>
<gene>
    <name evidence="1" type="ORF">SPHA_77715</name>
</gene>
<keyword evidence="2" id="KW-1185">Reference proteome</keyword>
<reference evidence="1" key="1">
    <citation type="submission" date="2021-01" db="EMBL/GenBank/DDBJ databases">
        <authorList>
            <person name="Li R."/>
            <person name="Bekaert M."/>
        </authorList>
    </citation>
    <scope>NUCLEOTIDE SEQUENCE</scope>
    <source>
        <strain evidence="1">Farmed</strain>
    </source>
</reference>
<dbReference type="AlphaFoldDB" id="A0A812EL39"/>
<organism evidence="1 2">
    <name type="scientific">Acanthosepion pharaonis</name>
    <name type="common">Pharaoh cuttlefish</name>
    <name type="synonym">Sepia pharaonis</name>
    <dbReference type="NCBI Taxonomy" id="158019"/>
    <lineage>
        <taxon>Eukaryota</taxon>
        <taxon>Metazoa</taxon>
        <taxon>Spiralia</taxon>
        <taxon>Lophotrochozoa</taxon>
        <taxon>Mollusca</taxon>
        <taxon>Cephalopoda</taxon>
        <taxon>Coleoidea</taxon>
        <taxon>Decapodiformes</taxon>
        <taxon>Sepiida</taxon>
        <taxon>Sepiina</taxon>
        <taxon>Sepiidae</taxon>
        <taxon>Acanthosepion</taxon>
    </lineage>
</organism>
<dbReference type="Proteomes" id="UP000597762">
    <property type="component" value="Unassembled WGS sequence"/>
</dbReference>
<evidence type="ECO:0000313" key="1">
    <source>
        <dbReference type="EMBL" id="CAE1328133.1"/>
    </source>
</evidence>
<dbReference type="EMBL" id="CAHIKZ030005521">
    <property type="protein sequence ID" value="CAE1328133.1"/>
    <property type="molecule type" value="Genomic_DNA"/>
</dbReference>